<evidence type="ECO:0000313" key="2">
    <source>
        <dbReference type="EMBL" id="KAF2839435.1"/>
    </source>
</evidence>
<comment type="caution">
    <text evidence="2">The sequence shown here is derived from an EMBL/GenBank/DDBJ whole genome shotgun (WGS) entry which is preliminary data.</text>
</comment>
<reference evidence="2" key="1">
    <citation type="journal article" date="2020" name="Stud. Mycol.">
        <title>101 Dothideomycetes genomes: a test case for predicting lifestyles and emergence of pathogens.</title>
        <authorList>
            <person name="Haridas S."/>
            <person name="Albert R."/>
            <person name="Binder M."/>
            <person name="Bloem J."/>
            <person name="Labutti K."/>
            <person name="Salamov A."/>
            <person name="Andreopoulos B."/>
            <person name="Baker S."/>
            <person name="Barry K."/>
            <person name="Bills G."/>
            <person name="Bluhm B."/>
            <person name="Cannon C."/>
            <person name="Castanera R."/>
            <person name="Culley D."/>
            <person name="Daum C."/>
            <person name="Ezra D."/>
            <person name="Gonzalez J."/>
            <person name="Henrissat B."/>
            <person name="Kuo A."/>
            <person name="Liang C."/>
            <person name="Lipzen A."/>
            <person name="Lutzoni F."/>
            <person name="Magnuson J."/>
            <person name="Mondo S."/>
            <person name="Nolan M."/>
            <person name="Ohm R."/>
            <person name="Pangilinan J."/>
            <person name="Park H.-J."/>
            <person name="Ramirez L."/>
            <person name="Alfaro M."/>
            <person name="Sun H."/>
            <person name="Tritt A."/>
            <person name="Yoshinaga Y."/>
            <person name="Zwiers L.-H."/>
            <person name="Turgeon B."/>
            <person name="Goodwin S."/>
            <person name="Spatafora J."/>
            <person name="Crous P."/>
            <person name="Grigoriev I."/>
        </authorList>
    </citation>
    <scope>NUCLEOTIDE SEQUENCE</scope>
    <source>
        <strain evidence="2">CBS 101060</strain>
    </source>
</reference>
<keyword evidence="1" id="KW-1133">Transmembrane helix</keyword>
<evidence type="ECO:0000256" key="1">
    <source>
        <dbReference type="SAM" id="Phobius"/>
    </source>
</evidence>
<sequence length="54" mass="6028">MTADLEHGAPVFHVRLTLMSTLQFTEQLNPLLFVGILLVLGLFKPTINKHPDTV</sequence>
<keyword evidence="1" id="KW-0472">Membrane</keyword>
<dbReference type="AlphaFoldDB" id="A0A9P4SCU7"/>
<dbReference type="Proteomes" id="UP000799429">
    <property type="component" value="Unassembled WGS sequence"/>
</dbReference>
<accession>A0A9P4SCU7</accession>
<gene>
    <name evidence="2" type="ORF">M501DRAFT_1004069</name>
</gene>
<feature type="transmembrane region" description="Helical" evidence="1">
    <location>
        <begin position="28"/>
        <end position="47"/>
    </location>
</feature>
<dbReference type="EMBL" id="MU006095">
    <property type="protein sequence ID" value="KAF2839435.1"/>
    <property type="molecule type" value="Genomic_DNA"/>
</dbReference>
<keyword evidence="3" id="KW-1185">Reference proteome</keyword>
<proteinExistence type="predicted"/>
<evidence type="ECO:0000313" key="3">
    <source>
        <dbReference type="Proteomes" id="UP000799429"/>
    </source>
</evidence>
<keyword evidence="1" id="KW-0812">Transmembrane</keyword>
<organism evidence="2 3">
    <name type="scientific">Patellaria atrata CBS 101060</name>
    <dbReference type="NCBI Taxonomy" id="1346257"/>
    <lineage>
        <taxon>Eukaryota</taxon>
        <taxon>Fungi</taxon>
        <taxon>Dikarya</taxon>
        <taxon>Ascomycota</taxon>
        <taxon>Pezizomycotina</taxon>
        <taxon>Dothideomycetes</taxon>
        <taxon>Dothideomycetes incertae sedis</taxon>
        <taxon>Patellariales</taxon>
        <taxon>Patellariaceae</taxon>
        <taxon>Patellaria</taxon>
    </lineage>
</organism>
<protein>
    <submittedName>
        <fullName evidence="2">Uncharacterized protein</fullName>
    </submittedName>
</protein>
<name>A0A9P4SCU7_9PEZI</name>